<organism evidence="4 5">
    <name type="scientific">Noviherbaspirillum pedocola</name>
    <dbReference type="NCBI Taxonomy" id="2801341"/>
    <lineage>
        <taxon>Bacteria</taxon>
        <taxon>Pseudomonadati</taxon>
        <taxon>Pseudomonadota</taxon>
        <taxon>Betaproteobacteria</taxon>
        <taxon>Burkholderiales</taxon>
        <taxon>Oxalobacteraceae</taxon>
        <taxon>Noviherbaspirillum</taxon>
    </lineage>
</organism>
<accession>A0A934W3B8</accession>
<dbReference type="Proteomes" id="UP000622890">
    <property type="component" value="Unassembled WGS sequence"/>
</dbReference>
<dbReference type="PANTHER" id="PTHR43316:SF3">
    <property type="entry name" value="HALOACID DEHALOGENASE, TYPE II (AFU_ORTHOLOGUE AFUA_2G07750)-RELATED"/>
    <property type="match status" value="1"/>
</dbReference>
<dbReference type="Gene3D" id="3.40.50.1000">
    <property type="entry name" value="HAD superfamily/HAD-like"/>
    <property type="match status" value="1"/>
</dbReference>
<comment type="catalytic activity">
    <reaction evidence="3">
        <text>an (S)-2-haloacid + H2O = a (2R)-2-hydroxycarboxylate + a halide anion + H(+)</text>
        <dbReference type="Rhea" id="RHEA:11192"/>
        <dbReference type="ChEBI" id="CHEBI:15377"/>
        <dbReference type="ChEBI" id="CHEBI:15378"/>
        <dbReference type="ChEBI" id="CHEBI:16042"/>
        <dbReference type="ChEBI" id="CHEBI:58314"/>
        <dbReference type="ChEBI" id="CHEBI:137405"/>
        <dbReference type="EC" id="3.8.1.2"/>
    </reaction>
</comment>
<name>A0A934W3B8_9BURK</name>
<gene>
    <name evidence="4" type="ORF">JJB74_21860</name>
</gene>
<protein>
    <recommendedName>
        <fullName evidence="3">(S)-2-haloacid dehalogenase</fullName>
        <ecNumber evidence="3">3.8.1.2</ecNumber>
    </recommendedName>
    <alternativeName>
        <fullName evidence="3">2-haloalkanoic acid dehalogenase</fullName>
    </alternativeName>
    <alternativeName>
        <fullName evidence="3">Halocarboxylic acid halidohydrolase</fullName>
    </alternativeName>
    <alternativeName>
        <fullName evidence="3">L-2-haloacid dehalogenase</fullName>
    </alternativeName>
</protein>
<dbReference type="SFLD" id="SFLDS00003">
    <property type="entry name" value="Haloacid_Dehalogenase"/>
    <property type="match status" value="1"/>
</dbReference>
<evidence type="ECO:0000256" key="3">
    <source>
        <dbReference type="RuleBase" id="RU368077"/>
    </source>
</evidence>
<reference evidence="4" key="1">
    <citation type="submission" date="2021-01" db="EMBL/GenBank/DDBJ databases">
        <title>Genome sequence of strain Noviherbaspirillum sp. DKR-6.</title>
        <authorList>
            <person name="Chaudhary D.K."/>
        </authorList>
    </citation>
    <scope>NUCLEOTIDE SEQUENCE</scope>
    <source>
        <strain evidence="4">DKR-6</strain>
    </source>
</reference>
<dbReference type="AlphaFoldDB" id="A0A934W3B8"/>
<dbReference type="InterPro" id="IPR036412">
    <property type="entry name" value="HAD-like_sf"/>
</dbReference>
<comment type="similarity">
    <text evidence="1 3">Belongs to the HAD-like hydrolase superfamily. S-2-haloalkanoic acid dehalogenase family.</text>
</comment>
<dbReference type="InterPro" id="IPR023198">
    <property type="entry name" value="PGP-like_dom2"/>
</dbReference>
<evidence type="ECO:0000256" key="2">
    <source>
        <dbReference type="ARBA" id="ARBA00022801"/>
    </source>
</evidence>
<dbReference type="InterPro" id="IPR006439">
    <property type="entry name" value="HAD-SF_hydro_IA"/>
</dbReference>
<dbReference type="EC" id="3.8.1.2" evidence="3"/>
<keyword evidence="5" id="KW-1185">Reference proteome</keyword>
<keyword evidence="2 3" id="KW-0378">Hydrolase</keyword>
<comment type="function">
    <text evidence="3">Catalyzes the hydrolytic dehalogenation of small (S)-2-haloalkanoic acids to yield the corresponding (R)-2-hydroxyalkanoic acids.</text>
</comment>
<evidence type="ECO:0000313" key="4">
    <source>
        <dbReference type="EMBL" id="MBK4737276.1"/>
    </source>
</evidence>
<dbReference type="EMBL" id="JAEPBG010000011">
    <property type="protein sequence ID" value="MBK4737276.1"/>
    <property type="molecule type" value="Genomic_DNA"/>
</dbReference>
<dbReference type="SUPFAM" id="SSF56784">
    <property type="entry name" value="HAD-like"/>
    <property type="match status" value="1"/>
</dbReference>
<dbReference type="Gene3D" id="1.10.150.240">
    <property type="entry name" value="Putative phosphatase, domain 2"/>
    <property type="match status" value="1"/>
</dbReference>
<dbReference type="InterPro" id="IPR006328">
    <property type="entry name" value="2-HAD"/>
</dbReference>
<dbReference type="Pfam" id="PF00702">
    <property type="entry name" value="Hydrolase"/>
    <property type="match status" value="1"/>
</dbReference>
<dbReference type="CDD" id="cd02588">
    <property type="entry name" value="HAD_L2-DEX"/>
    <property type="match status" value="1"/>
</dbReference>
<evidence type="ECO:0000256" key="1">
    <source>
        <dbReference type="ARBA" id="ARBA00008106"/>
    </source>
</evidence>
<dbReference type="NCBIfam" id="TIGR01428">
    <property type="entry name" value="HAD_type_II"/>
    <property type="match status" value="1"/>
</dbReference>
<evidence type="ECO:0000313" key="5">
    <source>
        <dbReference type="Proteomes" id="UP000622890"/>
    </source>
</evidence>
<dbReference type="GO" id="GO:0018784">
    <property type="term" value="F:(S)-2-haloacid dehalogenase activity"/>
    <property type="evidence" value="ECO:0007669"/>
    <property type="project" value="UniProtKB-UniRule"/>
</dbReference>
<dbReference type="PANTHER" id="PTHR43316">
    <property type="entry name" value="HYDROLASE, HALOACID DELAHOGENASE-RELATED"/>
    <property type="match status" value="1"/>
</dbReference>
<comment type="caution">
    <text evidence="4">The sequence shown here is derived from an EMBL/GenBank/DDBJ whole genome shotgun (WGS) entry which is preliminary data.</text>
</comment>
<dbReference type="PRINTS" id="PR00413">
    <property type="entry name" value="HADHALOGNASE"/>
</dbReference>
<dbReference type="InterPro" id="IPR023214">
    <property type="entry name" value="HAD_sf"/>
</dbReference>
<proteinExistence type="inferred from homology"/>
<dbReference type="NCBIfam" id="TIGR01493">
    <property type="entry name" value="HAD-SF-IA-v2"/>
    <property type="match status" value="1"/>
</dbReference>
<dbReference type="InterPro" id="IPR051540">
    <property type="entry name" value="S-2-haloacid_dehalogenase"/>
</dbReference>
<dbReference type="SFLD" id="SFLDG01129">
    <property type="entry name" value="C1.5:_HAD__Beta-PGM__Phosphata"/>
    <property type="match status" value="1"/>
</dbReference>
<sequence>MSEQQVRPKVLLFDVNETLLDIGPLATDINAVLGDKLAAKLWFASMLQHSMVMTVSQQHAALPDIGAAVLQMLAKNANTELSSADAKKMLEPMRRLPPHPDVREGLERLKKAGYRLATLTNSSQSGVKEQIGNSGLTAYFEQLLSVESVEKYKPSMAVYEWAASQMQVEMGQCMLVAAHGWDVAGAKWAGMRTAFIARAGQQLFPLAPLPDYQAADMKALAEQLGG</sequence>